<gene>
    <name evidence="10 12" type="primary">plsY</name>
    <name evidence="12" type="ORF">J1777_13350</name>
</gene>
<keyword evidence="9 10" id="KW-1208">Phospholipid metabolism</keyword>
<evidence type="ECO:0000256" key="2">
    <source>
        <dbReference type="ARBA" id="ARBA00022516"/>
    </source>
</evidence>
<feature type="transmembrane region" description="Helical" evidence="10">
    <location>
        <begin position="168"/>
        <end position="187"/>
    </location>
</feature>
<dbReference type="GO" id="GO:0005886">
    <property type="term" value="C:plasma membrane"/>
    <property type="evidence" value="ECO:0007669"/>
    <property type="project" value="UniProtKB-SubCell"/>
</dbReference>
<evidence type="ECO:0000313" key="12">
    <source>
        <dbReference type="EMBL" id="MBO1250796.1"/>
    </source>
</evidence>
<feature type="transmembrane region" description="Helical" evidence="10">
    <location>
        <begin position="54"/>
        <end position="74"/>
    </location>
</feature>
<feature type="compositionally biased region" description="Basic and acidic residues" evidence="11">
    <location>
        <begin position="204"/>
        <end position="213"/>
    </location>
</feature>
<comment type="subunit">
    <text evidence="10">Probably interacts with PlsX.</text>
</comment>
<name>A0A939H3C1_9BURK</name>
<keyword evidence="2 10" id="KW-0444">Lipid biosynthesis</keyword>
<evidence type="ECO:0000313" key="13">
    <source>
        <dbReference type="Proteomes" id="UP000664731"/>
    </source>
</evidence>
<evidence type="ECO:0000256" key="1">
    <source>
        <dbReference type="ARBA" id="ARBA00022475"/>
    </source>
</evidence>
<keyword evidence="3 10" id="KW-0808">Transferase</keyword>
<keyword evidence="6 10" id="KW-0443">Lipid metabolism</keyword>
<dbReference type="PANTHER" id="PTHR30309:SF0">
    <property type="entry name" value="GLYCEROL-3-PHOSPHATE ACYLTRANSFERASE-RELATED"/>
    <property type="match status" value="1"/>
</dbReference>
<organism evidence="12 13">
    <name type="scientific">Comamonas denitrificans</name>
    <dbReference type="NCBI Taxonomy" id="117506"/>
    <lineage>
        <taxon>Bacteria</taxon>
        <taxon>Pseudomonadati</taxon>
        <taxon>Pseudomonadota</taxon>
        <taxon>Betaproteobacteria</taxon>
        <taxon>Burkholderiales</taxon>
        <taxon>Comamonadaceae</taxon>
        <taxon>Comamonas</taxon>
    </lineage>
</organism>
<dbReference type="EMBL" id="JAFNME010000045">
    <property type="protein sequence ID" value="MBO1250796.1"/>
    <property type="molecule type" value="Genomic_DNA"/>
</dbReference>
<evidence type="ECO:0000256" key="7">
    <source>
        <dbReference type="ARBA" id="ARBA00023136"/>
    </source>
</evidence>
<evidence type="ECO:0000256" key="11">
    <source>
        <dbReference type="SAM" id="MobiDB-lite"/>
    </source>
</evidence>
<dbReference type="AlphaFoldDB" id="A0A939H3C1"/>
<feature type="transmembrane region" description="Helical" evidence="10">
    <location>
        <begin position="86"/>
        <end position="107"/>
    </location>
</feature>
<dbReference type="HAMAP" id="MF_01043">
    <property type="entry name" value="PlsY"/>
    <property type="match status" value="1"/>
</dbReference>
<comment type="function">
    <text evidence="10">Catalyzes the transfer of an acyl group from acyl-phosphate (acyl-PO(4)) to glycerol-3-phosphate (G3P) to form lysophosphatidic acid (LPA). This enzyme utilizes acyl-phosphate as fatty acyl donor, but not acyl-CoA or acyl-ACP.</text>
</comment>
<keyword evidence="5 10" id="KW-1133">Transmembrane helix</keyword>
<keyword evidence="4 10" id="KW-0812">Transmembrane</keyword>
<sequence>MNVFAPVLAAVLAYLVGSLSFAVIVSRAMGLHDPRSYGSGNPGATNVLRSGSKVAAVLTLLLDALKGLIPVLVVKTWGPQWGLGDGALALVALGAFVGHLFPVFFGFKGGKGVATALGVLLGISGWLGLIVLGIWLVVAFVSRYSSMAALLASLGAPVAYLILDGSLWSVETPLLVAIMVMAALLVWRHRENIGRLIRGEESQIGGGKKEKQPVKPALTIRKTKPKAAPKNAAQVMAEMGAKAERKPRSTKKNKHKK</sequence>
<feature type="region of interest" description="Disordered" evidence="11">
    <location>
        <begin position="204"/>
        <end position="257"/>
    </location>
</feature>
<comment type="catalytic activity">
    <reaction evidence="10">
        <text>an acyl phosphate + sn-glycerol 3-phosphate = a 1-acyl-sn-glycero-3-phosphate + phosphate</text>
        <dbReference type="Rhea" id="RHEA:34075"/>
        <dbReference type="ChEBI" id="CHEBI:43474"/>
        <dbReference type="ChEBI" id="CHEBI:57597"/>
        <dbReference type="ChEBI" id="CHEBI:57970"/>
        <dbReference type="ChEBI" id="CHEBI:59918"/>
        <dbReference type="EC" id="2.3.1.275"/>
    </reaction>
</comment>
<dbReference type="SMART" id="SM01207">
    <property type="entry name" value="G3P_acyltransf"/>
    <property type="match status" value="1"/>
</dbReference>
<evidence type="ECO:0000256" key="8">
    <source>
        <dbReference type="ARBA" id="ARBA00023209"/>
    </source>
</evidence>
<evidence type="ECO:0000256" key="5">
    <source>
        <dbReference type="ARBA" id="ARBA00022989"/>
    </source>
</evidence>
<keyword evidence="1 10" id="KW-1003">Cell membrane</keyword>
<dbReference type="NCBIfam" id="TIGR00023">
    <property type="entry name" value="glycerol-3-phosphate 1-O-acyltransferase PlsY"/>
    <property type="match status" value="1"/>
</dbReference>
<proteinExistence type="inferred from homology"/>
<comment type="pathway">
    <text evidence="10">Lipid metabolism; phospholipid metabolism.</text>
</comment>
<dbReference type="RefSeq" id="WP_207576178.1">
    <property type="nucleotide sequence ID" value="NZ_JAFNME010000045.1"/>
</dbReference>
<evidence type="ECO:0000256" key="10">
    <source>
        <dbReference type="HAMAP-Rule" id="MF_01043"/>
    </source>
</evidence>
<evidence type="ECO:0000256" key="6">
    <source>
        <dbReference type="ARBA" id="ARBA00023098"/>
    </source>
</evidence>
<dbReference type="Pfam" id="PF02660">
    <property type="entry name" value="G3P_acyltransf"/>
    <property type="match status" value="1"/>
</dbReference>
<keyword evidence="7 10" id="KW-0472">Membrane</keyword>
<evidence type="ECO:0000256" key="9">
    <source>
        <dbReference type="ARBA" id="ARBA00023264"/>
    </source>
</evidence>
<comment type="caution">
    <text evidence="12">The sequence shown here is derived from an EMBL/GenBank/DDBJ whole genome shotgun (WGS) entry which is preliminary data.</text>
</comment>
<feature type="compositionally biased region" description="Basic residues" evidence="11">
    <location>
        <begin position="248"/>
        <end position="257"/>
    </location>
</feature>
<dbReference type="Proteomes" id="UP000664731">
    <property type="component" value="Unassembled WGS sequence"/>
</dbReference>
<comment type="subcellular location">
    <subcellularLocation>
        <location evidence="10">Cell membrane</location>
        <topology evidence="10">Multi-pass membrane protein</topology>
    </subcellularLocation>
</comment>
<keyword evidence="8 10" id="KW-0594">Phospholipid biosynthesis</keyword>
<dbReference type="GO" id="GO:0043772">
    <property type="term" value="F:acyl-phosphate glycerol-3-phosphate acyltransferase activity"/>
    <property type="evidence" value="ECO:0007669"/>
    <property type="project" value="UniProtKB-UniRule"/>
</dbReference>
<dbReference type="EC" id="2.3.1.275" evidence="10"/>
<feature type="transmembrane region" description="Helical" evidence="10">
    <location>
        <begin position="113"/>
        <end position="137"/>
    </location>
</feature>
<keyword evidence="13" id="KW-1185">Reference proteome</keyword>
<protein>
    <recommendedName>
        <fullName evidence="10">Glycerol-3-phosphate acyltransferase</fullName>
    </recommendedName>
    <alternativeName>
        <fullName evidence="10">Acyl-PO4 G3P acyltransferase</fullName>
    </alternativeName>
    <alternativeName>
        <fullName evidence="10">Acyl-phosphate--glycerol-3-phosphate acyltransferase</fullName>
    </alternativeName>
    <alternativeName>
        <fullName evidence="10">G3P acyltransferase</fullName>
        <shortName evidence="10">GPAT</shortName>
        <ecNumber evidence="10">2.3.1.275</ecNumber>
    </alternativeName>
    <alternativeName>
        <fullName evidence="10">Lysophosphatidic acid synthase</fullName>
        <shortName evidence="10">LPA synthase</shortName>
    </alternativeName>
</protein>
<dbReference type="GO" id="GO:0008654">
    <property type="term" value="P:phospholipid biosynthetic process"/>
    <property type="evidence" value="ECO:0007669"/>
    <property type="project" value="UniProtKB-UniRule"/>
</dbReference>
<dbReference type="PANTHER" id="PTHR30309">
    <property type="entry name" value="INNER MEMBRANE PROTEIN YGIH"/>
    <property type="match status" value="1"/>
</dbReference>
<dbReference type="InterPro" id="IPR003811">
    <property type="entry name" value="G3P_acylTferase_PlsY"/>
</dbReference>
<evidence type="ECO:0000256" key="4">
    <source>
        <dbReference type="ARBA" id="ARBA00022692"/>
    </source>
</evidence>
<evidence type="ECO:0000256" key="3">
    <source>
        <dbReference type="ARBA" id="ARBA00022679"/>
    </source>
</evidence>
<reference evidence="12" key="1">
    <citation type="submission" date="2021-03" db="EMBL/GenBank/DDBJ databases">
        <title>Comamonas denitrificans.</title>
        <authorList>
            <person name="Finster K."/>
        </authorList>
    </citation>
    <scope>NUCLEOTIDE SEQUENCE</scope>
    <source>
        <strain evidence="12">MM2021_4</strain>
    </source>
</reference>
<accession>A0A939H3C1</accession>
<comment type="similarity">
    <text evidence="10">Belongs to the PlsY family.</text>
</comment>